<dbReference type="AlphaFoldDB" id="A0A177U065"/>
<evidence type="ECO:0000313" key="7">
    <source>
        <dbReference type="Proteomes" id="UP000836402"/>
    </source>
</evidence>
<evidence type="ECO:0000313" key="4">
    <source>
        <dbReference type="EMBL" id="CAD6948811.1"/>
    </source>
</evidence>
<reference evidence="5" key="2">
    <citation type="journal article" date="2019" name="IMA Fungus">
        <title>Genome sequencing and comparison of five Tilletia species to identify candidate genes for the detection of regulated species infecting wheat.</title>
        <authorList>
            <person name="Nguyen H.D.T."/>
            <person name="Sultana T."/>
            <person name="Kesanakurti P."/>
            <person name="Hambleton S."/>
        </authorList>
    </citation>
    <scope>NUCLEOTIDE SEQUENCE</scope>
    <source>
        <strain evidence="5">DAOMC 238032</strain>
    </source>
</reference>
<feature type="region of interest" description="Disordered" evidence="2">
    <location>
        <begin position="83"/>
        <end position="102"/>
    </location>
</feature>
<dbReference type="EMBL" id="CAJHJG010005266">
    <property type="protein sequence ID" value="CAD6948811.1"/>
    <property type="molecule type" value="Genomic_DNA"/>
</dbReference>
<dbReference type="PROSITE" id="PS50966">
    <property type="entry name" value="ZF_SWIM"/>
    <property type="match status" value="1"/>
</dbReference>
<feature type="domain" description="SWIM-type" evidence="3">
    <location>
        <begin position="621"/>
        <end position="662"/>
    </location>
</feature>
<evidence type="ECO:0000256" key="1">
    <source>
        <dbReference type="PROSITE-ProRule" id="PRU00325"/>
    </source>
</evidence>
<dbReference type="InterPro" id="IPR007527">
    <property type="entry name" value="Znf_SWIM"/>
</dbReference>
<evidence type="ECO:0000259" key="3">
    <source>
        <dbReference type="PROSITE" id="PS50966"/>
    </source>
</evidence>
<keyword evidence="1" id="KW-0862">Zinc</keyword>
<reference evidence="5" key="1">
    <citation type="submission" date="2016-04" db="EMBL/GenBank/DDBJ databases">
        <authorList>
            <person name="Nguyen H.D."/>
            <person name="Kesanakurti P."/>
            <person name="Cullis J."/>
            <person name="Levesque C.A."/>
            <person name="Hambleton S."/>
        </authorList>
    </citation>
    <scope>NUCLEOTIDE SEQUENCE</scope>
    <source>
        <strain evidence="5">DAOMC 238032</strain>
    </source>
</reference>
<proteinExistence type="predicted"/>
<evidence type="ECO:0000313" key="5">
    <source>
        <dbReference type="EMBL" id="KAE8248741.1"/>
    </source>
</evidence>
<dbReference type="Proteomes" id="UP000836402">
    <property type="component" value="Unassembled WGS sequence"/>
</dbReference>
<name>A0A177U065_9BASI</name>
<dbReference type="PANTHER" id="PTHR47456">
    <property type="entry name" value="PHD-TYPE DOMAIN-CONTAINING PROTEIN"/>
    <property type="match status" value="1"/>
</dbReference>
<organism evidence="5 6">
    <name type="scientific">Tilletia caries</name>
    <name type="common">wheat bunt fungus</name>
    <dbReference type="NCBI Taxonomy" id="13290"/>
    <lineage>
        <taxon>Eukaryota</taxon>
        <taxon>Fungi</taxon>
        <taxon>Dikarya</taxon>
        <taxon>Basidiomycota</taxon>
        <taxon>Ustilaginomycotina</taxon>
        <taxon>Exobasidiomycetes</taxon>
        <taxon>Tilletiales</taxon>
        <taxon>Tilletiaceae</taxon>
        <taxon>Tilletia</taxon>
    </lineage>
</organism>
<protein>
    <recommendedName>
        <fullName evidence="3">SWIM-type domain-containing protein</fullName>
    </recommendedName>
</protein>
<evidence type="ECO:0000256" key="2">
    <source>
        <dbReference type="SAM" id="MobiDB-lite"/>
    </source>
</evidence>
<keyword evidence="1" id="KW-0863">Zinc-finger</keyword>
<gene>
    <name evidence="5" type="ORF">A4X03_0g6713</name>
    <name evidence="4" type="ORF">JKIAZH3_G4559</name>
</gene>
<keyword evidence="1" id="KW-0479">Metal-binding</keyword>
<dbReference type="EMBL" id="LWDD02001366">
    <property type="protein sequence ID" value="KAE8248741.1"/>
    <property type="molecule type" value="Genomic_DNA"/>
</dbReference>
<dbReference type="Pfam" id="PF04434">
    <property type="entry name" value="SWIM"/>
    <property type="match status" value="1"/>
</dbReference>
<dbReference type="GO" id="GO:0008270">
    <property type="term" value="F:zinc ion binding"/>
    <property type="evidence" value="ECO:0007669"/>
    <property type="project" value="UniProtKB-KW"/>
</dbReference>
<comment type="caution">
    <text evidence="5">The sequence shown here is derived from an EMBL/GenBank/DDBJ whole genome shotgun (WGS) entry which is preliminary data.</text>
</comment>
<reference evidence="4" key="3">
    <citation type="submission" date="2020-10" db="EMBL/GenBank/DDBJ databases">
        <authorList>
            <person name="Sedaghatjoo S."/>
        </authorList>
    </citation>
    <scope>NUCLEOTIDE SEQUENCE</scope>
    <source>
        <strain evidence="4">AZH3</strain>
    </source>
</reference>
<accession>A0A177U065</accession>
<dbReference type="PANTHER" id="PTHR47456:SF1">
    <property type="entry name" value="PHD-TYPE DOMAIN-CONTAINING PROTEIN"/>
    <property type="match status" value="1"/>
</dbReference>
<sequence>MEAVSLRLFRSLRTVLPYQAAGDTVWVVVEDAQELEAWMVSIPGKWNMVRRDRVGGEDLVDGNQPGGQVMDEALGLLGAEAGREAGDDDKQDANFAQNGRPNAAGRAAAAEALLTANMLLWRQRYQCDHAGRPQSKPMQENLSPAKRRRRLPSIKVGCKATFVACQPIGERRIYIKWRHQHTGHDVSSMQSVAESRLPKRVRQWLAARVAEGRDWKAIRNLLRLSEEDLQRLERSAGVLQAVPEALRIRHMDVYNELRKQLLSVARKAGNRQDSLQKWSEDVDQEGGLAALKLDIPCADSERTWAAYFMTSWQVDMLLAHGQQSIVSMDSTHNTCFGFEKNEKVWLYSLVVRSTTTGQGIPVSFMLTNSEAAHSIIFWLEALRRHPRVRFQPLQMMIDCSVTEVSAIRNAFPTPSTPTILFCDWHMLKAMTASSKLKVKGHGGHPPGALRISDNQQTQRRAREGFIKLMNASTREAFASAASAYLAEWRCCPDWVKYVEEQWLTRKEVWARAWRQEAHRGVDTNNFVESWHNQLKTLYLGLMRKQGVDVLLWFLLRQCVQDHRTNELRITLGLQACALSKSDREAKRKATALAYAEALALLSQDDEGAITIDSFSASGTQYQLRQAMDALGDEHELVACTCPSFLHSEFPCKHMWLAHRVLGLPLAQFSRKVKSSVTPAVQTLSALQTNAANTKLASAAASQSQAAARVRSERDQAIAMVLAESDKVATLTQQLRRVMLDPEFVCSRDNAAELGSRLEVVRHLLTDVLQRRNAHDTQQ</sequence>
<keyword evidence="7" id="KW-1185">Reference proteome</keyword>
<evidence type="ECO:0000313" key="6">
    <source>
        <dbReference type="Proteomes" id="UP000077671"/>
    </source>
</evidence>
<dbReference type="Proteomes" id="UP000077671">
    <property type="component" value="Unassembled WGS sequence"/>
</dbReference>